<keyword evidence="2" id="KW-0378">Hydrolase</keyword>
<evidence type="ECO:0000259" key="1">
    <source>
        <dbReference type="Pfam" id="PF02557"/>
    </source>
</evidence>
<protein>
    <submittedName>
        <fullName evidence="2">D-alanyl-D-alanine carboxypeptidase</fullName>
    </submittedName>
</protein>
<dbReference type="InterPro" id="IPR003709">
    <property type="entry name" value="VanY-like_core_dom"/>
</dbReference>
<sequence length="245" mass="28297">MNRRNFINLSLLTSAASLIPLQSLFFFTEEISTQELLGKGSPELFGNGYKLRKAAYEDFIKMQQAAQADGIAIQIVSSYRSFDHQQRIWNGKYKRYTERGLTPTQAIHKIIDYSTIPGTSRHHWGTDIDIIDANPSAPSSLLQPKNYYGDGVYAPLKKWMDQNAEKFNFQLVYTKNEDRKGFKHEPWHFSYAPLSIPYLKKYQKLEVKELLQSSNQILGNENFSEKFIQKYISENVLEINPTLLA</sequence>
<keyword evidence="3" id="KW-1185">Reference proteome</keyword>
<keyword evidence="2" id="KW-0121">Carboxypeptidase</keyword>
<reference evidence="3" key="1">
    <citation type="journal article" date="2019" name="Int. J. Syst. Evol. Microbiol.">
        <title>The Global Catalogue of Microorganisms (GCM) 10K type strain sequencing project: providing services to taxonomists for standard genome sequencing and annotation.</title>
        <authorList>
            <consortium name="The Broad Institute Genomics Platform"/>
            <consortium name="The Broad Institute Genome Sequencing Center for Infectious Disease"/>
            <person name="Wu L."/>
            <person name="Ma J."/>
        </authorList>
    </citation>
    <scope>NUCLEOTIDE SEQUENCE [LARGE SCALE GENOMIC DNA]</scope>
    <source>
        <strain evidence="3">KCTC 12708</strain>
    </source>
</reference>
<dbReference type="GO" id="GO:0004180">
    <property type="term" value="F:carboxypeptidase activity"/>
    <property type="evidence" value="ECO:0007669"/>
    <property type="project" value="UniProtKB-KW"/>
</dbReference>
<keyword evidence="2" id="KW-0645">Protease</keyword>
<gene>
    <name evidence="2" type="ORF">GCM10008088_05770</name>
</gene>
<feature type="domain" description="D-alanyl-D-alanine carboxypeptidase-like core" evidence="1">
    <location>
        <begin position="50"/>
        <end position="193"/>
    </location>
</feature>
<dbReference type="RefSeq" id="WP_027886180.1">
    <property type="nucleotide sequence ID" value="NZ_BMWY01000001.1"/>
</dbReference>
<dbReference type="PANTHER" id="PTHR34385:SF1">
    <property type="entry name" value="PEPTIDOGLYCAN L-ALANYL-D-GLUTAMATE ENDOPEPTIDASE CWLK"/>
    <property type="match status" value="1"/>
</dbReference>
<dbReference type="Proteomes" id="UP000615593">
    <property type="component" value="Unassembled WGS sequence"/>
</dbReference>
<proteinExistence type="predicted"/>
<name>A0ABQ3BJA1_9FLAO</name>
<dbReference type="EMBL" id="BMWY01000001">
    <property type="protein sequence ID" value="GGZ47103.1"/>
    <property type="molecule type" value="Genomic_DNA"/>
</dbReference>
<evidence type="ECO:0000313" key="2">
    <source>
        <dbReference type="EMBL" id="GGZ47103.1"/>
    </source>
</evidence>
<dbReference type="Pfam" id="PF02557">
    <property type="entry name" value="VanY"/>
    <property type="match status" value="1"/>
</dbReference>
<dbReference type="InterPro" id="IPR052179">
    <property type="entry name" value="DD-CPase-like"/>
</dbReference>
<evidence type="ECO:0000313" key="3">
    <source>
        <dbReference type="Proteomes" id="UP000615593"/>
    </source>
</evidence>
<organism evidence="2 3">
    <name type="scientific">Mesonia mobilis</name>
    <dbReference type="NCBI Taxonomy" id="369791"/>
    <lineage>
        <taxon>Bacteria</taxon>
        <taxon>Pseudomonadati</taxon>
        <taxon>Bacteroidota</taxon>
        <taxon>Flavobacteriia</taxon>
        <taxon>Flavobacteriales</taxon>
        <taxon>Flavobacteriaceae</taxon>
        <taxon>Mesonia</taxon>
    </lineage>
</organism>
<dbReference type="PANTHER" id="PTHR34385">
    <property type="entry name" value="D-ALANYL-D-ALANINE CARBOXYPEPTIDASE"/>
    <property type="match status" value="1"/>
</dbReference>
<dbReference type="Gene3D" id="3.30.1380.10">
    <property type="match status" value="1"/>
</dbReference>
<accession>A0ABQ3BJA1</accession>
<dbReference type="CDD" id="cd14847">
    <property type="entry name" value="DD-carboxypeptidase_like"/>
    <property type="match status" value="1"/>
</dbReference>
<comment type="caution">
    <text evidence="2">The sequence shown here is derived from an EMBL/GenBank/DDBJ whole genome shotgun (WGS) entry which is preliminary data.</text>
</comment>
<dbReference type="SUPFAM" id="SSF55166">
    <property type="entry name" value="Hedgehog/DD-peptidase"/>
    <property type="match status" value="1"/>
</dbReference>
<dbReference type="InterPro" id="IPR009045">
    <property type="entry name" value="Zn_M74/Hedgehog-like"/>
</dbReference>
<dbReference type="GeneID" id="94368228"/>